<dbReference type="Proteomes" id="UP000790377">
    <property type="component" value="Unassembled WGS sequence"/>
</dbReference>
<reference evidence="1" key="1">
    <citation type="journal article" date="2021" name="New Phytol.">
        <title>Evolutionary innovations through gain and loss of genes in the ectomycorrhizal Boletales.</title>
        <authorList>
            <person name="Wu G."/>
            <person name="Miyauchi S."/>
            <person name="Morin E."/>
            <person name="Kuo A."/>
            <person name="Drula E."/>
            <person name="Varga T."/>
            <person name="Kohler A."/>
            <person name="Feng B."/>
            <person name="Cao Y."/>
            <person name="Lipzen A."/>
            <person name="Daum C."/>
            <person name="Hundley H."/>
            <person name="Pangilinan J."/>
            <person name="Johnson J."/>
            <person name="Barry K."/>
            <person name="LaButti K."/>
            <person name="Ng V."/>
            <person name="Ahrendt S."/>
            <person name="Min B."/>
            <person name="Choi I.G."/>
            <person name="Park H."/>
            <person name="Plett J.M."/>
            <person name="Magnuson J."/>
            <person name="Spatafora J.W."/>
            <person name="Nagy L.G."/>
            <person name="Henrissat B."/>
            <person name="Grigoriev I.V."/>
            <person name="Yang Z.L."/>
            <person name="Xu J."/>
            <person name="Martin F.M."/>
        </authorList>
    </citation>
    <scope>NUCLEOTIDE SEQUENCE</scope>
    <source>
        <strain evidence="1">ATCC 28755</strain>
    </source>
</reference>
<organism evidence="1 2">
    <name type="scientific">Hygrophoropsis aurantiaca</name>
    <dbReference type="NCBI Taxonomy" id="72124"/>
    <lineage>
        <taxon>Eukaryota</taxon>
        <taxon>Fungi</taxon>
        <taxon>Dikarya</taxon>
        <taxon>Basidiomycota</taxon>
        <taxon>Agaricomycotina</taxon>
        <taxon>Agaricomycetes</taxon>
        <taxon>Agaricomycetidae</taxon>
        <taxon>Boletales</taxon>
        <taxon>Coniophorineae</taxon>
        <taxon>Hygrophoropsidaceae</taxon>
        <taxon>Hygrophoropsis</taxon>
    </lineage>
</organism>
<protein>
    <submittedName>
        <fullName evidence="1">HCNGP-like protein-domain-containing protein</fullName>
    </submittedName>
</protein>
<evidence type="ECO:0000313" key="2">
    <source>
        <dbReference type="Proteomes" id="UP000790377"/>
    </source>
</evidence>
<keyword evidence="2" id="KW-1185">Reference proteome</keyword>
<dbReference type="EMBL" id="MU267653">
    <property type="protein sequence ID" value="KAH7912371.1"/>
    <property type="molecule type" value="Genomic_DNA"/>
</dbReference>
<proteinExistence type="predicted"/>
<name>A0ACB8AGD5_9AGAM</name>
<sequence length="269" mass="29803">MNGLSAYNDDSQSESEDTVASTSKLPSTANNDKTLKNSFAGSSDSRLLPKSQVIIRRPAHPRSQPRAHISDDIVPEHHTAIKSVSSEGPEESAGVQAVTSIEEADELARLQKLLRPPPIPGISDWGIPPEPSSPCDPGIVEKLAQFHSLKRDPQNPKHFNDSLMSNRSFRNPHLYAKLVEFIDVDERTTNFPTDIWNPNDVQREWFASSIAEVQKARSEQATAIQSKRTQIDFTSSKPAVSSSSQSLYEKGSGTRNSRFQPYSKPRRAL</sequence>
<gene>
    <name evidence="1" type="ORF">BJ138DRAFT_800211</name>
</gene>
<comment type="caution">
    <text evidence="1">The sequence shown here is derived from an EMBL/GenBank/DDBJ whole genome shotgun (WGS) entry which is preliminary data.</text>
</comment>
<evidence type="ECO:0000313" key="1">
    <source>
        <dbReference type="EMBL" id="KAH7912371.1"/>
    </source>
</evidence>
<accession>A0ACB8AGD5</accession>